<dbReference type="AlphaFoldDB" id="A0A2N9KGQ7"/>
<keyword evidence="4" id="KW-1185">Reference proteome</keyword>
<dbReference type="Gene3D" id="3.10.20.480">
    <property type="entry name" value="Antirestriction protein ArdA, domain 1"/>
    <property type="match status" value="1"/>
</dbReference>
<proteinExistence type="predicted"/>
<organism evidence="2 3">
    <name type="scientific">Leuconostoc suionicum</name>
    <dbReference type="NCBI Taxonomy" id="1511761"/>
    <lineage>
        <taxon>Bacteria</taxon>
        <taxon>Bacillati</taxon>
        <taxon>Bacillota</taxon>
        <taxon>Bacilli</taxon>
        <taxon>Lactobacillales</taxon>
        <taxon>Lactobacillaceae</taxon>
        <taxon>Leuconostoc</taxon>
    </lineage>
</organism>
<protein>
    <submittedName>
        <fullName evidence="2">Antirestriction protein (ArdA)</fullName>
    </submittedName>
</protein>
<dbReference type="Pfam" id="PF07275">
    <property type="entry name" value="ArdA"/>
    <property type="match status" value="1"/>
</dbReference>
<evidence type="ECO:0000313" key="4">
    <source>
        <dbReference type="Proteomes" id="UP000239237"/>
    </source>
</evidence>
<dbReference type="RefSeq" id="WP_105299905.1">
    <property type="nucleotide sequence ID" value="NZ_OKQR01000007.1"/>
</dbReference>
<evidence type="ECO:0000313" key="1">
    <source>
        <dbReference type="EMBL" id="SPD95095.1"/>
    </source>
</evidence>
<dbReference type="InterPro" id="IPR041895">
    <property type="entry name" value="ArdA_dom1"/>
</dbReference>
<accession>A0A2N9KGQ7</accession>
<reference evidence="1 4" key="1">
    <citation type="submission" date="2018-02" db="EMBL/GenBank/DDBJ databases">
        <authorList>
            <person name="Rodrigo-Torres L."/>
            <person name="Arahal R. D."/>
            <person name="Lucena T."/>
        </authorList>
    </citation>
    <scope>NUCLEOTIDE SEQUENCE [LARGE SCALE GENOMIC DNA]</scope>
    <source>
        <strain evidence="1 4">CECT 8486</strain>
    </source>
</reference>
<evidence type="ECO:0000313" key="2">
    <source>
        <dbReference type="EMBL" id="SPE09865.1"/>
    </source>
</evidence>
<dbReference type="InterPro" id="IPR009899">
    <property type="entry name" value="ArdA"/>
</dbReference>
<evidence type="ECO:0000313" key="3">
    <source>
        <dbReference type="Proteomes" id="UP000237923"/>
    </source>
</evidence>
<dbReference type="EMBL" id="OKQU01000006">
    <property type="protein sequence ID" value="SPE09865.1"/>
    <property type="molecule type" value="Genomic_DNA"/>
</dbReference>
<reference evidence="2 3" key="2">
    <citation type="submission" date="2018-02" db="EMBL/GenBank/DDBJ databases">
        <authorList>
            <person name="Cohen D.B."/>
            <person name="Kent A.D."/>
        </authorList>
    </citation>
    <scope>NUCLEOTIDE SEQUENCE [LARGE SCALE GENOMIC DNA]</scope>
    <source>
        <strain evidence="2 3">CECT 9216</strain>
    </source>
</reference>
<dbReference type="EMBL" id="OKQR01000007">
    <property type="protein sequence ID" value="SPD95095.1"/>
    <property type="molecule type" value="Genomic_DNA"/>
</dbReference>
<name>A0A2N9KGQ7_9LACO</name>
<sequence length="173" mass="19113">MIKFSEIKIFVGAVNVPSLGQWFTLPVSPSRVTQVLTEKGAIGSGTGNEEIMISDYEAPFKIDPYESIVKLNNMVESAKRAVENGVDEQTLVDLYDQGLVLLDNTIDNQVENLVIIKAEDEDDLANEVISRRGGVGQLSNDEIETYFDFKKYGHDLILGGDFTKLPHGDYVGL</sequence>
<gene>
    <name evidence="1" type="ORF">LES8486_02061</name>
    <name evidence="2" type="ORF">LES9216_02063</name>
</gene>
<dbReference type="Proteomes" id="UP000239237">
    <property type="component" value="Unassembled WGS sequence"/>
</dbReference>
<dbReference type="Proteomes" id="UP000237923">
    <property type="component" value="Unassembled WGS sequence"/>
</dbReference>
<dbReference type="Gene3D" id="1.10.10.1190">
    <property type="entry name" value="Antirestriction protein ArdA, domain 3"/>
    <property type="match status" value="1"/>
</dbReference>
<dbReference type="InterPro" id="IPR041893">
    <property type="entry name" value="ArdA_dom3"/>
</dbReference>